<accession>A0AAN9LV95</accession>
<sequence>MQFLHANSMPLLSLRSNLPGYIFKPLPSQASAAPSPSPPLNHRAKLHSPPLRRHSAAINCIRLVRNLLRATLPRREAPACPARP</sequence>
<dbReference type="AlphaFoldDB" id="A0AAN9LV95"/>
<evidence type="ECO:0000256" key="1">
    <source>
        <dbReference type="SAM" id="MobiDB-lite"/>
    </source>
</evidence>
<proteinExistence type="predicted"/>
<protein>
    <submittedName>
        <fullName evidence="2">Uncharacterized protein</fullName>
    </submittedName>
</protein>
<gene>
    <name evidence="2" type="ORF">VNO80_26043</name>
</gene>
<dbReference type="EMBL" id="JAYMYR010000009">
    <property type="protein sequence ID" value="KAK7343080.1"/>
    <property type="molecule type" value="Genomic_DNA"/>
</dbReference>
<reference evidence="2 3" key="1">
    <citation type="submission" date="2024-01" db="EMBL/GenBank/DDBJ databases">
        <title>The genomes of 5 underutilized Papilionoideae crops provide insights into root nodulation and disease resistanc.</title>
        <authorList>
            <person name="Jiang F."/>
        </authorList>
    </citation>
    <scope>NUCLEOTIDE SEQUENCE [LARGE SCALE GENOMIC DNA]</scope>
    <source>
        <strain evidence="2">JINMINGXINNONG_FW02</strain>
        <tissue evidence="2">Leaves</tissue>
    </source>
</reference>
<dbReference type="Proteomes" id="UP001374584">
    <property type="component" value="Unassembled WGS sequence"/>
</dbReference>
<organism evidence="2 3">
    <name type="scientific">Phaseolus coccineus</name>
    <name type="common">Scarlet runner bean</name>
    <name type="synonym">Phaseolus multiflorus</name>
    <dbReference type="NCBI Taxonomy" id="3886"/>
    <lineage>
        <taxon>Eukaryota</taxon>
        <taxon>Viridiplantae</taxon>
        <taxon>Streptophyta</taxon>
        <taxon>Embryophyta</taxon>
        <taxon>Tracheophyta</taxon>
        <taxon>Spermatophyta</taxon>
        <taxon>Magnoliopsida</taxon>
        <taxon>eudicotyledons</taxon>
        <taxon>Gunneridae</taxon>
        <taxon>Pentapetalae</taxon>
        <taxon>rosids</taxon>
        <taxon>fabids</taxon>
        <taxon>Fabales</taxon>
        <taxon>Fabaceae</taxon>
        <taxon>Papilionoideae</taxon>
        <taxon>50 kb inversion clade</taxon>
        <taxon>NPAAA clade</taxon>
        <taxon>indigoferoid/millettioid clade</taxon>
        <taxon>Phaseoleae</taxon>
        <taxon>Phaseolus</taxon>
    </lineage>
</organism>
<evidence type="ECO:0000313" key="3">
    <source>
        <dbReference type="Proteomes" id="UP001374584"/>
    </source>
</evidence>
<comment type="caution">
    <text evidence="2">The sequence shown here is derived from an EMBL/GenBank/DDBJ whole genome shotgun (WGS) entry which is preliminary data.</text>
</comment>
<evidence type="ECO:0000313" key="2">
    <source>
        <dbReference type="EMBL" id="KAK7343080.1"/>
    </source>
</evidence>
<name>A0AAN9LV95_PHACN</name>
<keyword evidence="3" id="KW-1185">Reference proteome</keyword>
<feature type="region of interest" description="Disordered" evidence="1">
    <location>
        <begin position="29"/>
        <end position="50"/>
    </location>
</feature>